<dbReference type="GO" id="GO:0009432">
    <property type="term" value="P:SOS response"/>
    <property type="evidence" value="ECO:0007669"/>
    <property type="project" value="UniProtKB-UniRule"/>
</dbReference>
<evidence type="ECO:0000256" key="14">
    <source>
        <dbReference type="SAM" id="Coils"/>
    </source>
</evidence>
<proteinExistence type="inferred from homology"/>
<accession>A0A9D2NRD3</accession>
<comment type="domain">
    <text evidence="12">The beta-hairpin motif is involved in DNA binding.</text>
</comment>
<keyword evidence="7 12" id="KW-0067">ATP-binding</keyword>
<gene>
    <name evidence="12 18" type="primary">uvrB</name>
    <name evidence="18" type="ORF">H9702_00535</name>
</gene>
<dbReference type="CDD" id="cd17916">
    <property type="entry name" value="DEXHc_UvrB"/>
    <property type="match status" value="1"/>
</dbReference>
<dbReference type="PANTHER" id="PTHR24029:SF0">
    <property type="entry name" value="UVRABC SYSTEM PROTEIN B"/>
    <property type="match status" value="1"/>
</dbReference>
<protein>
    <recommendedName>
        <fullName evidence="11 12">UvrABC system protein B</fullName>
        <shortName evidence="12">Protein UvrB</shortName>
    </recommendedName>
    <alternativeName>
        <fullName evidence="12">Excinuclease ABC subunit B</fullName>
    </alternativeName>
</protein>
<dbReference type="EMBL" id="DWWM01000003">
    <property type="protein sequence ID" value="HJC35604.1"/>
    <property type="molecule type" value="Genomic_DNA"/>
</dbReference>
<dbReference type="CDD" id="cd18790">
    <property type="entry name" value="SF2_C_UvrB"/>
    <property type="match status" value="1"/>
</dbReference>
<keyword evidence="4 12" id="KW-0547">Nucleotide-binding</keyword>
<feature type="short sequence motif" description="Beta-hairpin" evidence="12">
    <location>
        <begin position="93"/>
        <end position="116"/>
    </location>
</feature>
<dbReference type="GO" id="GO:0006289">
    <property type="term" value="P:nucleotide-excision repair"/>
    <property type="evidence" value="ECO:0007669"/>
    <property type="project" value="UniProtKB-UniRule"/>
</dbReference>
<dbReference type="InterPro" id="IPR036876">
    <property type="entry name" value="UVR_dom_sf"/>
</dbReference>
<dbReference type="AlphaFoldDB" id="A0A9D2NRD3"/>
<evidence type="ECO:0000256" key="3">
    <source>
        <dbReference type="ARBA" id="ARBA00022490"/>
    </source>
</evidence>
<feature type="coiled-coil region" evidence="14">
    <location>
        <begin position="619"/>
        <end position="646"/>
    </location>
</feature>
<dbReference type="NCBIfam" id="TIGR00631">
    <property type="entry name" value="uvrb"/>
    <property type="match status" value="1"/>
</dbReference>
<dbReference type="Pfam" id="PF04851">
    <property type="entry name" value="ResIII"/>
    <property type="match status" value="1"/>
</dbReference>
<evidence type="ECO:0000256" key="2">
    <source>
        <dbReference type="ARBA" id="ARBA00008533"/>
    </source>
</evidence>
<dbReference type="PANTHER" id="PTHR24029">
    <property type="entry name" value="UVRABC SYSTEM PROTEIN B"/>
    <property type="match status" value="1"/>
</dbReference>
<keyword evidence="9 12" id="KW-0234">DNA repair</keyword>
<dbReference type="InterPro" id="IPR001943">
    <property type="entry name" value="UVR_dom"/>
</dbReference>
<dbReference type="PROSITE" id="PS51194">
    <property type="entry name" value="HELICASE_CTER"/>
    <property type="match status" value="1"/>
</dbReference>
<keyword evidence="6 12" id="KW-0228">DNA excision</keyword>
<dbReference type="Proteomes" id="UP000823896">
    <property type="component" value="Unassembled WGS sequence"/>
</dbReference>
<dbReference type="Pfam" id="PF00271">
    <property type="entry name" value="Helicase_C"/>
    <property type="match status" value="1"/>
</dbReference>
<dbReference type="InterPro" id="IPR024759">
    <property type="entry name" value="UvrB_YAD/RRR_dom"/>
</dbReference>
<dbReference type="InterPro" id="IPR006935">
    <property type="entry name" value="Helicase/UvrB_N"/>
</dbReference>
<evidence type="ECO:0000259" key="15">
    <source>
        <dbReference type="PROSITE" id="PS50151"/>
    </source>
</evidence>
<dbReference type="GO" id="GO:0005524">
    <property type="term" value="F:ATP binding"/>
    <property type="evidence" value="ECO:0007669"/>
    <property type="project" value="UniProtKB-UniRule"/>
</dbReference>
<dbReference type="GO" id="GO:0003677">
    <property type="term" value="F:DNA binding"/>
    <property type="evidence" value="ECO:0007669"/>
    <property type="project" value="UniProtKB-UniRule"/>
</dbReference>
<dbReference type="Pfam" id="PF12344">
    <property type="entry name" value="UvrB"/>
    <property type="match status" value="1"/>
</dbReference>
<comment type="similarity">
    <text evidence="2 12 13">Belongs to the UvrB family.</text>
</comment>
<comment type="subcellular location">
    <subcellularLocation>
        <location evidence="1 12 13">Cytoplasm</location>
    </subcellularLocation>
</comment>
<keyword evidence="14" id="KW-0175">Coiled coil</keyword>
<evidence type="ECO:0000256" key="4">
    <source>
        <dbReference type="ARBA" id="ARBA00022741"/>
    </source>
</evidence>
<dbReference type="InterPro" id="IPR041471">
    <property type="entry name" value="UvrB_inter"/>
</dbReference>
<evidence type="ECO:0000256" key="12">
    <source>
        <dbReference type="HAMAP-Rule" id="MF_00204"/>
    </source>
</evidence>
<feature type="binding site" evidence="12">
    <location>
        <begin position="40"/>
        <end position="47"/>
    </location>
    <ligand>
        <name>ATP</name>
        <dbReference type="ChEBI" id="CHEBI:30616"/>
    </ligand>
</feature>
<reference evidence="18" key="1">
    <citation type="journal article" date="2021" name="PeerJ">
        <title>Extensive microbial diversity within the chicken gut microbiome revealed by metagenomics and culture.</title>
        <authorList>
            <person name="Gilroy R."/>
            <person name="Ravi A."/>
            <person name="Getino M."/>
            <person name="Pursley I."/>
            <person name="Horton D.L."/>
            <person name="Alikhan N.F."/>
            <person name="Baker D."/>
            <person name="Gharbi K."/>
            <person name="Hall N."/>
            <person name="Watson M."/>
            <person name="Adriaenssens E.M."/>
            <person name="Foster-Nyarko E."/>
            <person name="Jarju S."/>
            <person name="Secka A."/>
            <person name="Antonio M."/>
            <person name="Oren A."/>
            <person name="Chaudhuri R.R."/>
            <person name="La Ragione R."/>
            <person name="Hildebrand F."/>
            <person name="Pallen M.J."/>
        </authorList>
    </citation>
    <scope>NUCLEOTIDE SEQUENCE</scope>
    <source>
        <strain evidence="18">CHK187-11901</strain>
    </source>
</reference>
<evidence type="ECO:0000256" key="1">
    <source>
        <dbReference type="ARBA" id="ARBA00004496"/>
    </source>
</evidence>
<dbReference type="Pfam" id="PF02151">
    <property type="entry name" value="UVR"/>
    <property type="match status" value="1"/>
</dbReference>
<dbReference type="Gene3D" id="3.40.50.300">
    <property type="entry name" value="P-loop containing nucleotide triphosphate hydrolases"/>
    <property type="match status" value="3"/>
</dbReference>
<comment type="subunit">
    <text evidence="10 12 13">Forms a heterotetramer with UvrA during the search for lesions. Interacts with UvrC in an incision complex.</text>
</comment>
<evidence type="ECO:0000256" key="10">
    <source>
        <dbReference type="ARBA" id="ARBA00026033"/>
    </source>
</evidence>
<dbReference type="InterPro" id="IPR014001">
    <property type="entry name" value="Helicase_ATP-bd"/>
</dbReference>
<sequence>MEEKLFDLVSNYQPQGDQPQAISRLVEGICSGKKEQVLLGATGTGKTFTISNVIAQVNKPTLVFAHNKTLAGQLYSEFKEFFPHNRVEYFVSNFDYYQPEAYLPKTDTYIDKNATTNIELDMLRMAAVNSILERRDTIIIASVACIYGASNPDQYRDMFFSIRVGDVIDRKDLMRRLVAQQYSRNDMELSRGTFRARGDVIEIALGHTDAYILRIELFDDEIERICEVDPLTGKVLNAYTVYVIYPASGYATSQDIINRAAATIEEELEDRLDYFEKEGKLLEKERLEQRTRYDVEALREFGVCPGIENYSRHIDGRKPGERPYTLFDYFPKDFLLVVDESHVSLPQIRGMYNGDRARKETLVNYGFRLPSALDNRPLRFEEFEKMVNQAIYVSATPGDYELEKVHGEVIEQIIRPTGLLDPEVEVRPTMGQIDDLVDEIRERIERNERTLITTLTVRMAEDLTAYLKNMDFKVAWLHHEVTTIERTEIIQDLRKGKYDVLVGINLLREGLDIPEVSLIAILDADKEGFLRSERSLIQIIGRAARNAQGKVIMYADQITQSMRKALDETARRREIQIAYNEAHGITPKTIIKPIHDVVRSKETKEMTAAYMKKKKKMGKKDKAKMLENIEKEMKEAARVLDFERAAQLRDILIELRNE</sequence>
<evidence type="ECO:0000313" key="18">
    <source>
        <dbReference type="EMBL" id="HJC35604.1"/>
    </source>
</evidence>
<comment type="caution">
    <text evidence="18">The sequence shown here is derived from an EMBL/GenBank/DDBJ whole genome shotgun (WGS) entry which is preliminary data.</text>
</comment>
<dbReference type="InterPro" id="IPR027417">
    <property type="entry name" value="P-loop_NTPase"/>
</dbReference>
<dbReference type="InterPro" id="IPR001650">
    <property type="entry name" value="Helicase_C-like"/>
</dbReference>
<reference evidence="18" key="2">
    <citation type="submission" date="2021-04" db="EMBL/GenBank/DDBJ databases">
        <authorList>
            <person name="Gilroy R."/>
        </authorList>
    </citation>
    <scope>NUCLEOTIDE SEQUENCE</scope>
    <source>
        <strain evidence="18">CHK187-11901</strain>
    </source>
</reference>
<evidence type="ECO:0000256" key="11">
    <source>
        <dbReference type="ARBA" id="ARBA00029504"/>
    </source>
</evidence>
<evidence type="ECO:0000256" key="6">
    <source>
        <dbReference type="ARBA" id="ARBA00022769"/>
    </source>
</evidence>
<evidence type="ECO:0000259" key="17">
    <source>
        <dbReference type="PROSITE" id="PS51194"/>
    </source>
</evidence>
<evidence type="ECO:0000256" key="5">
    <source>
        <dbReference type="ARBA" id="ARBA00022763"/>
    </source>
</evidence>
<evidence type="ECO:0000256" key="8">
    <source>
        <dbReference type="ARBA" id="ARBA00022881"/>
    </source>
</evidence>
<feature type="domain" description="UVR" evidence="15">
    <location>
        <begin position="623"/>
        <end position="658"/>
    </location>
</feature>
<dbReference type="Gene3D" id="4.10.860.10">
    <property type="entry name" value="UVR domain"/>
    <property type="match status" value="1"/>
</dbReference>
<keyword evidence="8 12" id="KW-0267">Excision nuclease</keyword>
<dbReference type="GO" id="GO:0016887">
    <property type="term" value="F:ATP hydrolysis activity"/>
    <property type="evidence" value="ECO:0007669"/>
    <property type="project" value="InterPro"/>
</dbReference>
<dbReference type="SMART" id="SM00490">
    <property type="entry name" value="HELICc"/>
    <property type="match status" value="1"/>
</dbReference>
<dbReference type="PROSITE" id="PS50151">
    <property type="entry name" value="UVR"/>
    <property type="match status" value="1"/>
</dbReference>
<keyword evidence="18" id="KW-0378">Hydrolase</keyword>
<dbReference type="PROSITE" id="PS51192">
    <property type="entry name" value="HELICASE_ATP_BIND_1"/>
    <property type="match status" value="1"/>
</dbReference>
<keyword evidence="5 12" id="KW-0227">DNA damage</keyword>
<dbReference type="HAMAP" id="MF_00204">
    <property type="entry name" value="UvrB"/>
    <property type="match status" value="1"/>
</dbReference>
<feature type="domain" description="Helicase C-terminal" evidence="17">
    <location>
        <begin position="432"/>
        <end position="594"/>
    </location>
</feature>
<evidence type="ECO:0000256" key="7">
    <source>
        <dbReference type="ARBA" id="ARBA00022840"/>
    </source>
</evidence>
<dbReference type="GO" id="GO:0009380">
    <property type="term" value="C:excinuclease repair complex"/>
    <property type="evidence" value="ECO:0007669"/>
    <property type="project" value="InterPro"/>
</dbReference>
<keyword evidence="12 13" id="KW-0742">SOS response</keyword>
<dbReference type="SUPFAM" id="SSF46600">
    <property type="entry name" value="C-terminal UvrC-binding domain of UvrB"/>
    <property type="match status" value="1"/>
</dbReference>
<organism evidence="18 19">
    <name type="scientific">Candidatus Merdibacter merdavium</name>
    <dbReference type="NCBI Taxonomy" id="2838692"/>
    <lineage>
        <taxon>Bacteria</taxon>
        <taxon>Bacillati</taxon>
        <taxon>Bacillota</taxon>
        <taxon>Erysipelotrichia</taxon>
        <taxon>Erysipelotrichales</taxon>
        <taxon>Erysipelotrichaceae</taxon>
        <taxon>Merdibacter</taxon>
    </lineage>
</organism>
<dbReference type="NCBIfam" id="NF003673">
    <property type="entry name" value="PRK05298.1"/>
    <property type="match status" value="1"/>
</dbReference>
<keyword evidence="3 12" id="KW-0963">Cytoplasm</keyword>
<dbReference type="GO" id="GO:0009381">
    <property type="term" value="F:excinuclease ABC activity"/>
    <property type="evidence" value="ECO:0007669"/>
    <property type="project" value="UniProtKB-UniRule"/>
</dbReference>
<feature type="domain" description="Helicase ATP-binding" evidence="16">
    <location>
        <begin position="27"/>
        <end position="161"/>
    </location>
</feature>
<dbReference type="GO" id="GO:0005737">
    <property type="term" value="C:cytoplasm"/>
    <property type="evidence" value="ECO:0007669"/>
    <property type="project" value="UniProtKB-SubCell"/>
</dbReference>
<evidence type="ECO:0000256" key="13">
    <source>
        <dbReference type="RuleBase" id="RU003587"/>
    </source>
</evidence>
<evidence type="ECO:0000259" key="16">
    <source>
        <dbReference type="PROSITE" id="PS51192"/>
    </source>
</evidence>
<dbReference type="SUPFAM" id="SSF52540">
    <property type="entry name" value="P-loop containing nucleoside triphosphate hydrolases"/>
    <property type="match status" value="2"/>
</dbReference>
<dbReference type="SMART" id="SM00487">
    <property type="entry name" value="DEXDc"/>
    <property type="match status" value="1"/>
</dbReference>
<evidence type="ECO:0000256" key="9">
    <source>
        <dbReference type="ARBA" id="ARBA00023204"/>
    </source>
</evidence>
<dbReference type="Pfam" id="PF17757">
    <property type="entry name" value="UvrB_inter"/>
    <property type="match status" value="1"/>
</dbReference>
<name>A0A9D2NRD3_9FIRM</name>
<dbReference type="InterPro" id="IPR004807">
    <property type="entry name" value="UvrB"/>
</dbReference>
<evidence type="ECO:0000313" key="19">
    <source>
        <dbReference type="Proteomes" id="UP000823896"/>
    </source>
</evidence>
<comment type="function">
    <text evidence="12">The UvrABC repair system catalyzes the recognition and processing of DNA lesions. A damage recognition complex composed of 2 UvrA and 2 UvrB subunits scans DNA for abnormalities. Upon binding of the UvrA(2)B(2) complex to a putative damaged site, the DNA wraps around one UvrB monomer. DNA wrap is dependent on ATP binding by UvrB and probably causes local melting of the DNA helix, facilitating insertion of UvrB beta-hairpin between the DNA strands. Then UvrB probes one DNA strand for the presence of a lesion. If a lesion is found the UvrA subunits dissociate and the UvrB-DNA preincision complex is formed. This complex is subsequently bound by UvrC and the second UvrB is released. If no lesion is found, the DNA wraps around the other UvrB subunit that will check the other stand for damage.</text>
</comment>